<sequence length="134" mass="15373">MTLKEELDALRPLMGTESGEFYSRVKHIAGTYTSEGDKKMIADFMDECLNEISSEIAGMEERTIKLQLQNISEIISLSFIAKHYFGKTKEWLYQRINGNVVNGKPCRFTAEELDRFNHALKDISQKIGSLRLSY</sequence>
<dbReference type="RefSeq" id="WP_146265052.1">
    <property type="nucleotide sequence ID" value="NZ_VOIF01000017.1"/>
</dbReference>
<gene>
    <name evidence="1" type="ORF">FSA04_14395</name>
</gene>
<dbReference type="Proteomes" id="UP000315833">
    <property type="component" value="Unassembled WGS sequence"/>
</dbReference>
<dbReference type="InterPro" id="IPR032483">
    <property type="entry name" value="DUF5053"/>
</dbReference>
<reference evidence="1 2" key="1">
    <citation type="submission" date="2019-07" db="EMBL/GenBank/DDBJ databases">
        <title>Genome sequencing of Bacteroides dorei iSURF_12.</title>
        <authorList>
            <person name="Sevigny J.L."/>
            <person name="Ruoff K.L."/>
            <person name="Price C.E."/>
            <person name="Valls R.A."/>
            <person name="O'Toole G.A."/>
        </authorList>
    </citation>
    <scope>NUCLEOTIDE SEQUENCE [LARGE SCALE GENOMIC DNA]</scope>
    <source>
        <strain evidence="1 2">ANK132K_1B</strain>
    </source>
</reference>
<comment type="caution">
    <text evidence="1">The sequence shown here is derived from an EMBL/GenBank/DDBJ whole genome shotgun (WGS) entry which is preliminary data.</text>
</comment>
<evidence type="ECO:0000313" key="2">
    <source>
        <dbReference type="Proteomes" id="UP000315833"/>
    </source>
</evidence>
<organism evidence="1 2">
    <name type="scientific">Phocaeicola dorei</name>
    <dbReference type="NCBI Taxonomy" id="357276"/>
    <lineage>
        <taxon>Bacteria</taxon>
        <taxon>Pseudomonadati</taxon>
        <taxon>Bacteroidota</taxon>
        <taxon>Bacteroidia</taxon>
        <taxon>Bacteroidales</taxon>
        <taxon>Bacteroidaceae</taxon>
        <taxon>Phocaeicola</taxon>
    </lineage>
</organism>
<dbReference type="AlphaFoldDB" id="A0A5C6L233"/>
<dbReference type="EMBL" id="VOIF01000017">
    <property type="protein sequence ID" value="TWV69619.1"/>
    <property type="molecule type" value="Genomic_DNA"/>
</dbReference>
<dbReference type="Pfam" id="PF16476">
    <property type="entry name" value="DUF5053"/>
    <property type="match status" value="1"/>
</dbReference>
<protein>
    <submittedName>
        <fullName evidence="1">DUF5053 domain-containing protein</fullName>
    </submittedName>
</protein>
<evidence type="ECO:0000313" key="1">
    <source>
        <dbReference type="EMBL" id="TWV69619.1"/>
    </source>
</evidence>
<proteinExistence type="predicted"/>
<accession>A0A5C6L233</accession>
<name>A0A5C6L233_9BACT</name>